<proteinExistence type="predicted"/>
<evidence type="ECO:0000256" key="1">
    <source>
        <dbReference type="SAM" id="MobiDB-lite"/>
    </source>
</evidence>
<name>A0A6S7EXG4_9BURK</name>
<feature type="compositionally biased region" description="Basic and acidic residues" evidence="1">
    <location>
        <begin position="29"/>
        <end position="46"/>
    </location>
</feature>
<keyword evidence="3" id="KW-1185">Reference proteome</keyword>
<sequence>MTDHTPAAQAAMQDPISEAISILTADATSIRESHTPPCDRDDWNSEPEAKAYYDRLLRVAGELSKLRAPVADGLIMQDKTLADRLDRMAFAQPTGSQAQSDLLAAATIWRKHVSRPASAPVAGEATDWPTPAQEAEAAKQWDAWAHEMNQCRDASLEQAARICDAEGQEWDSDAVITEKNYAEHCGRRIRALKGSAAPQASEAVRVQALAALQAARSFIHNGVELGFIRMPDPGVPDPAHRTPGLIDAAIAALSAQPGAQKKGGSDA</sequence>
<dbReference type="EMBL" id="CADILG010000100">
    <property type="protein sequence ID" value="CAB3928219.1"/>
    <property type="molecule type" value="Genomic_DNA"/>
</dbReference>
<evidence type="ECO:0000313" key="2">
    <source>
        <dbReference type="EMBL" id="CAB3928219.1"/>
    </source>
</evidence>
<organism evidence="2 3">
    <name type="scientific">Achromobacter anxifer</name>
    <dbReference type="NCBI Taxonomy" id="1287737"/>
    <lineage>
        <taxon>Bacteria</taxon>
        <taxon>Pseudomonadati</taxon>
        <taxon>Pseudomonadota</taxon>
        <taxon>Betaproteobacteria</taxon>
        <taxon>Burkholderiales</taxon>
        <taxon>Alcaligenaceae</taxon>
        <taxon>Achromobacter</taxon>
    </lineage>
</organism>
<protein>
    <submittedName>
        <fullName evidence="2">Uncharacterized protein</fullName>
    </submittedName>
</protein>
<accession>A0A6S7EXG4</accession>
<feature type="region of interest" description="Disordered" evidence="1">
    <location>
        <begin position="27"/>
        <end position="46"/>
    </location>
</feature>
<dbReference type="AlphaFoldDB" id="A0A6S7EXG4"/>
<gene>
    <name evidence="2" type="ORF">LMG26858_06178</name>
</gene>
<dbReference type="Proteomes" id="UP000494117">
    <property type="component" value="Unassembled WGS sequence"/>
</dbReference>
<evidence type="ECO:0000313" key="3">
    <source>
        <dbReference type="Proteomes" id="UP000494117"/>
    </source>
</evidence>
<dbReference type="RefSeq" id="WP_175211637.1">
    <property type="nucleotide sequence ID" value="NZ_CADILG010000100.1"/>
</dbReference>
<reference evidence="2 3" key="1">
    <citation type="submission" date="2020-04" db="EMBL/GenBank/DDBJ databases">
        <authorList>
            <person name="De Canck E."/>
        </authorList>
    </citation>
    <scope>NUCLEOTIDE SEQUENCE [LARGE SCALE GENOMIC DNA]</scope>
    <source>
        <strain evidence="2 3">LMG 26858</strain>
    </source>
</reference>